<protein>
    <recommendedName>
        <fullName evidence="2">Type III restriction endonuclease subunit R</fullName>
    </recommendedName>
</protein>
<sequence>LISGYDVLYGKVKAFVQNDLFNQPVVLEDPNTLRNLSELAATKSLLETFKKAINALTIQDKGYAEIRDSIKLRQTRPFVAKEQAYLIPTKSVFNRIIGDSHFELLFARFLEDCSDVVSYAKNYMAVHFKLDYEKADGNISDYYPDFFVKLSNKQIYIVETKGQEDLDVPLKMQRLSQWCEDINKVQSDVTYDFVYVDMGNFEQYKPASFRC</sequence>
<dbReference type="AlphaFoldDB" id="X1IU47"/>
<organism evidence="1">
    <name type="scientific">marine sediment metagenome</name>
    <dbReference type="NCBI Taxonomy" id="412755"/>
    <lineage>
        <taxon>unclassified sequences</taxon>
        <taxon>metagenomes</taxon>
        <taxon>ecological metagenomes</taxon>
    </lineage>
</organism>
<proteinExistence type="predicted"/>
<gene>
    <name evidence="1" type="ORF">S03H2_29119</name>
</gene>
<accession>X1IU47</accession>
<dbReference type="EMBL" id="BARU01017562">
    <property type="protein sequence ID" value="GAH61048.1"/>
    <property type="molecule type" value="Genomic_DNA"/>
</dbReference>
<name>X1IU47_9ZZZZ</name>
<evidence type="ECO:0008006" key="2">
    <source>
        <dbReference type="Google" id="ProtNLM"/>
    </source>
</evidence>
<evidence type="ECO:0000313" key="1">
    <source>
        <dbReference type="EMBL" id="GAH61048.1"/>
    </source>
</evidence>
<comment type="caution">
    <text evidence="1">The sequence shown here is derived from an EMBL/GenBank/DDBJ whole genome shotgun (WGS) entry which is preliminary data.</text>
</comment>
<feature type="non-terminal residue" evidence="1">
    <location>
        <position position="1"/>
    </location>
</feature>
<reference evidence="1" key="1">
    <citation type="journal article" date="2014" name="Front. Microbiol.">
        <title>High frequency of phylogenetically diverse reductive dehalogenase-homologous genes in deep subseafloor sedimentary metagenomes.</title>
        <authorList>
            <person name="Kawai M."/>
            <person name="Futagami T."/>
            <person name="Toyoda A."/>
            <person name="Takaki Y."/>
            <person name="Nishi S."/>
            <person name="Hori S."/>
            <person name="Arai W."/>
            <person name="Tsubouchi T."/>
            <person name="Morono Y."/>
            <person name="Uchiyama I."/>
            <person name="Ito T."/>
            <person name="Fujiyama A."/>
            <person name="Inagaki F."/>
            <person name="Takami H."/>
        </authorList>
    </citation>
    <scope>NUCLEOTIDE SEQUENCE</scope>
    <source>
        <strain evidence="1">Expedition CK06-06</strain>
    </source>
</reference>